<reference evidence="2 3" key="1">
    <citation type="submission" date="2019-11" db="EMBL/GenBank/DDBJ databases">
        <title>Isolation of a new High Light Tolerant Cyanobacteria.</title>
        <authorList>
            <person name="Dobson Z."/>
            <person name="Vaughn N."/>
            <person name="Vaughn M."/>
            <person name="Fromme P."/>
            <person name="Mazor Y."/>
        </authorList>
    </citation>
    <scope>NUCLEOTIDE SEQUENCE [LARGE SCALE GENOMIC DNA]</scope>
    <source>
        <strain evidence="2 3">0216</strain>
    </source>
</reference>
<accession>A0A844GZY9</accession>
<keyword evidence="1" id="KW-1133">Transmembrane helix</keyword>
<evidence type="ECO:0000256" key="1">
    <source>
        <dbReference type="SAM" id="Phobius"/>
    </source>
</evidence>
<evidence type="ECO:0000313" key="3">
    <source>
        <dbReference type="Proteomes" id="UP000437131"/>
    </source>
</evidence>
<feature type="transmembrane region" description="Helical" evidence="1">
    <location>
        <begin position="40"/>
        <end position="59"/>
    </location>
</feature>
<organism evidence="2 3">
    <name type="scientific">Cyanobacterium aponinum 0216</name>
    <dbReference type="NCBI Taxonomy" id="2676140"/>
    <lineage>
        <taxon>Bacteria</taxon>
        <taxon>Bacillati</taxon>
        <taxon>Cyanobacteriota</taxon>
        <taxon>Cyanophyceae</taxon>
        <taxon>Oscillatoriophycideae</taxon>
        <taxon>Chroococcales</taxon>
        <taxon>Geminocystaceae</taxon>
        <taxon>Cyanobacterium</taxon>
    </lineage>
</organism>
<dbReference type="EMBL" id="WMIA01000016">
    <property type="protein sequence ID" value="MTF39695.1"/>
    <property type="molecule type" value="Genomic_DNA"/>
</dbReference>
<dbReference type="RefSeq" id="WP_015219467.1">
    <property type="nucleotide sequence ID" value="NZ_WMIA01000016.1"/>
</dbReference>
<dbReference type="Proteomes" id="UP000437131">
    <property type="component" value="Unassembled WGS sequence"/>
</dbReference>
<evidence type="ECO:0000313" key="2">
    <source>
        <dbReference type="EMBL" id="MTF39695.1"/>
    </source>
</evidence>
<keyword evidence="1" id="KW-0472">Membrane</keyword>
<dbReference type="AlphaFoldDB" id="A0A844GZY9"/>
<protein>
    <submittedName>
        <fullName evidence="2">Uncharacterized protein</fullName>
    </submittedName>
</protein>
<feature type="transmembrane region" description="Helical" evidence="1">
    <location>
        <begin position="7"/>
        <end position="34"/>
    </location>
</feature>
<comment type="caution">
    <text evidence="2">The sequence shown here is derived from an EMBL/GenBank/DDBJ whole genome shotgun (WGS) entry which is preliminary data.</text>
</comment>
<name>A0A844GZY9_9CHRO</name>
<sequence length="72" mass="7771">MDKDSRFAFLVIGLPFIGLIYCLGIIVFFLVSPIAQNHPLITGIIAATVPFSIAAFIWIKASAKAYGKKSKG</sequence>
<proteinExistence type="predicted"/>
<keyword evidence="1" id="KW-0812">Transmembrane</keyword>
<gene>
    <name evidence="2" type="ORF">GGC33_12270</name>
</gene>